<evidence type="ECO:0000313" key="3">
    <source>
        <dbReference type="Proteomes" id="UP000262477"/>
    </source>
</evidence>
<dbReference type="InterPro" id="IPR027417">
    <property type="entry name" value="P-loop_NTPase"/>
</dbReference>
<dbReference type="AlphaFoldDB" id="A0A371PPL3"/>
<name>A0A371PPL3_STRIH</name>
<organism evidence="2 3">
    <name type="scientific">Streptomyces inhibens</name>
    <dbReference type="NCBI Taxonomy" id="2293571"/>
    <lineage>
        <taxon>Bacteria</taxon>
        <taxon>Bacillati</taxon>
        <taxon>Actinomycetota</taxon>
        <taxon>Actinomycetes</taxon>
        <taxon>Kitasatosporales</taxon>
        <taxon>Streptomycetaceae</taxon>
        <taxon>Streptomyces</taxon>
    </lineage>
</organism>
<comment type="caution">
    <text evidence="2">The sequence shown here is derived from an EMBL/GenBank/DDBJ whole genome shotgun (WGS) entry which is preliminary data.</text>
</comment>
<evidence type="ECO:0000256" key="1">
    <source>
        <dbReference type="SAM" id="MobiDB-lite"/>
    </source>
</evidence>
<proteinExistence type="predicted"/>
<dbReference type="OrthoDB" id="3633479at2"/>
<keyword evidence="3" id="KW-1185">Reference proteome</keyword>
<dbReference type="SUPFAM" id="SSF52540">
    <property type="entry name" value="P-loop containing nucleoside triphosphate hydrolases"/>
    <property type="match status" value="1"/>
</dbReference>
<feature type="region of interest" description="Disordered" evidence="1">
    <location>
        <begin position="719"/>
        <end position="742"/>
    </location>
</feature>
<gene>
    <name evidence="2" type="ORF">DY245_43115</name>
</gene>
<accession>A0A371PPL3</accession>
<reference evidence="2 3" key="1">
    <citation type="submission" date="2018-08" db="EMBL/GenBank/DDBJ databases">
        <title>Streptomyces NEAU-D10 sp. nov., a novel Actinomycete isolated from soil.</title>
        <authorList>
            <person name="Jin L."/>
        </authorList>
    </citation>
    <scope>NUCLEOTIDE SEQUENCE [LARGE SCALE GENOMIC DNA]</scope>
    <source>
        <strain evidence="2 3">NEAU-D10</strain>
    </source>
</reference>
<sequence>MVSTVNLTKPAAKDSSVDGPRYVARAELVLAGPDHRPLGKAGLDPDPLEHLAAVFAQVRTEAGEAAELVVDLVPVPGRQVARRRRALMRRATRRGPSAFGEQLGGGGCAGGVMEVLRDGLGVSAGGGAKRAARVPRQSDLSEGVGKFTPGADAQVFAVQVLVRCVARHPQQAQARLHQMLAAMEAFSGENRFVPVGPKWGPWRRYSNTWWLRHRFDRRLERGDFAPARRQWVTWQEIAGLLKPPTARCDAPNVTRCGGVVPPAPAALPTWTGQRDVLPLGRVTGPDGNERLAGAYAKDVLFGASYGKSGFGKTEKALVECLARAYAGDGAWFLDPHGAAWQRARPYLAHPAAAGRVWEINLARPAMDDRMACWNALSMEGRVIEEVQDVVGSVVGAIASAHAWGENATRARTILSSAARTLAHLSHHMVSTGHPELQPTIFQIKTLLEDEEWRETALSVLGPGEAVFWRKSFPNLESSAVNPVTNALYRLDNSLSLKAFLGSPRSAYDVRRAMDERQVVFVCPSGTGESDELVTALLLFDLFRAGASRIDTPVEDLATFWAWADELTAVDGASHGHIAKILEQLRKFEVRFMGMTQMAMRLSNETRAALMQNQSLLSATAADFDEAGFVAKRLPGIDAETVLGLDKYEYIQSVMLRGKRTTPFRVRGVPVDEVYADYRNEAGLPALDAAIDKNLDRRTVGEILATQRGLDDAILAHLTTRRTPPPRPSGHSSGDVVRTLRPV</sequence>
<protein>
    <submittedName>
        <fullName evidence="2">ATP/GTP-binding protein</fullName>
    </submittedName>
</protein>
<dbReference type="EMBL" id="QUAC01000484">
    <property type="protein sequence ID" value="REK84447.1"/>
    <property type="molecule type" value="Genomic_DNA"/>
</dbReference>
<dbReference type="Proteomes" id="UP000262477">
    <property type="component" value="Unassembled WGS sequence"/>
</dbReference>
<evidence type="ECO:0000313" key="2">
    <source>
        <dbReference type="EMBL" id="REK84447.1"/>
    </source>
</evidence>